<evidence type="ECO:0000259" key="2">
    <source>
        <dbReference type="Pfam" id="PF08549"/>
    </source>
</evidence>
<dbReference type="InParanoid" id="W4KB18"/>
<feature type="compositionally biased region" description="Low complexity" evidence="1">
    <location>
        <begin position="222"/>
        <end position="236"/>
    </location>
</feature>
<organism evidence="3 4">
    <name type="scientific">Heterobasidion irregulare (strain TC 32-1)</name>
    <dbReference type="NCBI Taxonomy" id="747525"/>
    <lineage>
        <taxon>Eukaryota</taxon>
        <taxon>Fungi</taxon>
        <taxon>Dikarya</taxon>
        <taxon>Basidiomycota</taxon>
        <taxon>Agaricomycotina</taxon>
        <taxon>Agaricomycetes</taxon>
        <taxon>Russulales</taxon>
        <taxon>Bondarzewiaceae</taxon>
        <taxon>Heterobasidion</taxon>
        <taxon>Heterobasidion annosum species complex</taxon>
    </lineage>
</organism>
<dbReference type="InterPro" id="IPR013859">
    <property type="entry name" value="Ssr4_N"/>
</dbReference>
<evidence type="ECO:0000313" key="3">
    <source>
        <dbReference type="EMBL" id="ETW82261.1"/>
    </source>
</evidence>
<dbReference type="AlphaFoldDB" id="W4KB18"/>
<keyword evidence="4" id="KW-1185">Reference proteome</keyword>
<dbReference type="eggNOG" id="ENOG502S7WA">
    <property type="taxonomic scope" value="Eukaryota"/>
</dbReference>
<dbReference type="HOGENOM" id="CLU_044238_0_0_1"/>
<feature type="region of interest" description="Disordered" evidence="1">
    <location>
        <begin position="324"/>
        <end position="359"/>
    </location>
</feature>
<dbReference type="Proteomes" id="UP000030671">
    <property type="component" value="Unassembled WGS sequence"/>
</dbReference>
<accession>W4KB18</accession>
<name>W4KB18_HETIT</name>
<dbReference type="EMBL" id="KI925458">
    <property type="protein sequence ID" value="ETW82261.1"/>
    <property type="molecule type" value="Genomic_DNA"/>
</dbReference>
<dbReference type="KEGG" id="hir:HETIRDRAFT_475757"/>
<feature type="domain" description="SWI/SNF and RSC complexes subunit Ssr4 N-terminal" evidence="2">
    <location>
        <begin position="19"/>
        <end position="137"/>
    </location>
</feature>
<reference evidence="3 4" key="1">
    <citation type="journal article" date="2012" name="New Phytol.">
        <title>Insight into trade-off between wood decay and parasitism from the genome of a fungal forest pathogen.</title>
        <authorList>
            <person name="Olson A."/>
            <person name="Aerts A."/>
            <person name="Asiegbu F."/>
            <person name="Belbahri L."/>
            <person name="Bouzid O."/>
            <person name="Broberg A."/>
            <person name="Canback B."/>
            <person name="Coutinho P.M."/>
            <person name="Cullen D."/>
            <person name="Dalman K."/>
            <person name="Deflorio G."/>
            <person name="van Diepen L.T."/>
            <person name="Dunand C."/>
            <person name="Duplessis S."/>
            <person name="Durling M."/>
            <person name="Gonthier P."/>
            <person name="Grimwood J."/>
            <person name="Fossdal C.G."/>
            <person name="Hansson D."/>
            <person name="Henrissat B."/>
            <person name="Hietala A."/>
            <person name="Himmelstrand K."/>
            <person name="Hoffmeister D."/>
            <person name="Hogberg N."/>
            <person name="James T.Y."/>
            <person name="Karlsson M."/>
            <person name="Kohler A."/>
            <person name="Kues U."/>
            <person name="Lee Y.H."/>
            <person name="Lin Y.C."/>
            <person name="Lind M."/>
            <person name="Lindquist E."/>
            <person name="Lombard V."/>
            <person name="Lucas S."/>
            <person name="Lunden K."/>
            <person name="Morin E."/>
            <person name="Murat C."/>
            <person name="Park J."/>
            <person name="Raffaello T."/>
            <person name="Rouze P."/>
            <person name="Salamov A."/>
            <person name="Schmutz J."/>
            <person name="Solheim H."/>
            <person name="Stahlberg J."/>
            <person name="Velez H."/>
            <person name="de Vries R.P."/>
            <person name="Wiebenga A."/>
            <person name="Woodward S."/>
            <person name="Yakovlev I."/>
            <person name="Garbelotto M."/>
            <person name="Martin F."/>
            <person name="Grigoriev I.V."/>
            <person name="Stenlid J."/>
        </authorList>
    </citation>
    <scope>NUCLEOTIDE SEQUENCE [LARGE SCALE GENOMIC DNA]</scope>
    <source>
        <strain evidence="3 4">TC 32-1</strain>
    </source>
</reference>
<dbReference type="RefSeq" id="XP_009546796.1">
    <property type="nucleotide sequence ID" value="XM_009548501.1"/>
</dbReference>
<dbReference type="FunCoup" id="W4KB18">
    <property type="interactions" value="9"/>
</dbReference>
<protein>
    <recommendedName>
        <fullName evidence="2">SWI/SNF and RSC complexes subunit Ssr4 N-terminal domain-containing protein</fullName>
    </recommendedName>
</protein>
<dbReference type="OrthoDB" id="5321006at2759"/>
<evidence type="ECO:0000313" key="4">
    <source>
        <dbReference type="Proteomes" id="UP000030671"/>
    </source>
</evidence>
<dbReference type="GeneID" id="20677646"/>
<gene>
    <name evidence="3" type="ORF">HETIRDRAFT_475757</name>
</gene>
<dbReference type="Pfam" id="PF08549">
    <property type="entry name" value="SWI-SNF_Ssr4_N"/>
    <property type="match status" value="1"/>
</dbReference>
<proteinExistence type="predicted"/>
<dbReference type="GO" id="GO:0006338">
    <property type="term" value="P:chromatin remodeling"/>
    <property type="evidence" value="ECO:0007669"/>
    <property type="project" value="InterPro"/>
</dbReference>
<evidence type="ECO:0000256" key="1">
    <source>
        <dbReference type="SAM" id="MobiDB-lite"/>
    </source>
</evidence>
<feature type="region of interest" description="Disordered" evidence="1">
    <location>
        <begin position="213"/>
        <end position="252"/>
    </location>
</feature>
<sequence length="359" mass="40524">MSLRQPQNEGVCLRFPDDFPPHPTFSHEVAAQMLLRAIQLSMQVAFTWQFIDKPTDGQLILLFMVPQLPFPIDGLRYLDQEQRYNIPLGNNRELEVIEARFGFLPNSGETTASRVRRRYRLHKGGHPQLVLVHYSRGQSLAIPPHLVNQPTRAYPLRTLNEPPVNVFGDKGPAVRQSGAPMPSPAQQQPMSFGVRGDPQAMLAHQNREMEALERRSMRERSLSTTQVTQMQQAQRQAPPHARDEEDPADDLEHISTRTLAMTRYKRNHELMNEVFMFAAFGDKHTEKPPPPYSIFDKTKLEDDASKLAAEIEQLRAKAAARRALQAEAKTPDRDMSMASADVSFSVDAPPSDGGDMLVT</sequence>